<protein>
    <recommendedName>
        <fullName evidence="1">DUF6533 domain-containing protein</fullName>
    </recommendedName>
</protein>
<sequence>MSVTIGGLIKEFINAYEHYNIGKQTRAAALTVLLYDWMLTFDREVKYFWVNSIFWYGIESSVSITLC</sequence>
<name>A0A166D7P0_9AGAM</name>
<evidence type="ECO:0000313" key="3">
    <source>
        <dbReference type="Proteomes" id="UP000076798"/>
    </source>
</evidence>
<dbReference type="Proteomes" id="UP000076798">
    <property type="component" value="Unassembled WGS sequence"/>
</dbReference>
<dbReference type="InterPro" id="IPR045340">
    <property type="entry name" value="DUF6533"/>
</dbReference>
<reference evidence="2 3" key="1">
    <citation type="journal article" date="2016" name="Mol. Biol. Evol.">
        <title>Comparative Genomics of Early-Diverging Mushroom-Forming Fungi Provides Insights into the Origins of Lignocellulose Decay Capabilities.</title>
        <authorList>
            <person name="Nagy L.G."/>
            <person name="Riley R."/>
            <person name="Tritt A."/>
            <person name="Adam C."/>
            <person name="Daum C."/>
            <person name="Floudas D."/>
            <person name="Sun H."/>
            <person name="Yadav J.S."/>
            <person name="Pangilinan J."/>
            <person name="Larsson K.H."/>
            <person name="Matsuura K."/>
            <person name="Barry K."/>
            <person name="Labutti K."/>
            <person name="Kuo R."/>
            <person name="Ohm R.A."/>
            <person name="Bhattacharya S.S."/>
            <person name="Shirouzu T."/>
            <person name="Yoshinaga Y."/>
            <person name="Martin F.M."/>
            <person name="Grigoriev I.V."/>
            <person name="Hibbett D.S."/>
        </authorList>
    </citation>
    <scope>NUCLEOTIDE SEQUENCE [LARGE SCALE GENOMIC DNA]</scope>
    <source>
        <strain evidence="2 3">HHB10207 ss-3</strain>
    </source>
</reference>
<evidence type="ECO:0000259" key="1">
    <source>
        <dbReference type="Pfam" id="PF20151"/>
    </source>
</evidence>
<proteinExistence type="predicted"/>
<dbReference type="Pfam" id="PF20151">
    <property type="entry name" value="DUF6533"/>
    <property type="match status" value="1"/>
</dbReference>
<gene>
    <name evidence="2" type="ORF">SISSUDRAFT_1047308</name>
</gene>
<evidence type="ECO:0000313" key="2">
    <source>
        <dbReference type="EMBL" id="KZT38221.1"/>
    </source>
</evidence>
<keyword evidence="3" id="KW-1185">Reference proteome</keyword>
<dbReference type="EMBL" id="KV428067">
    <property type="protein sequence ID" value="KZT38221.1"/>
    <property type="molecule type" value="Genomic_DNA"/>
</dbReference>
<dbReference type="AlphaFoldDB" id="A0A166D7P0"/>
<accession>A0A166D7P0</accession>
<dbReference type="OrthoDB" id="3242409at2759"/>
<organism evidence="2 3">
    <name type="scientific">Sistotremastrum suecicum HHB10207 ss-3</name>
    <dbReference type="NCBI Taxonomy" id="1314776"/>
    <lineage>
        <taxon>Eukaryota</taxon>
        <taxon>Fungi</taxon>
        <taxon>Dikarya</taxon>
        <taxon>Basidiomycota</taxon>
        <taxon>Agaricomycotina</taxon>
        <taxon>Agaricomycetes</taxon>
        <taxon>Sistotremastrales</taxon>
        <taxon>Sistotremastraceae</taxon>
        <taxon>Sistotremastrum</taxon>
    </lineage>
</organism>
<feature type="non-terminal residue" evidence="2">
    <location>
        <position position="67"/>
    </location>
</feature>
<feature type="domain" description="DUF6533" evidence="1">
    <location>
        <begin position="27"/>
        <end position="52"/>
    </location>
</feature>